<proteinExistence type="predicted"/>
<dbReference type="OrthoDB" id="6394609at2"/>
<dbReference type="RefSeq" id="WP_087106753.1">
    <property type="nucleotide sequence ID" value="NZ_CBCSCN010000004.1"/>
</dbReference>
<reference evidence="2 3" key="1">
    <citation type="submission" date="2017-03" db="EMBL/GenBank/DDBJ databases">
        <authorList>
            <person name="Afonso C.L."/>
            <person name="Miller P.J."/>
            <person name="Scott M.A."/>
            <person name="Spackman E."/>
            <person name="Goraichik I."/>
            <person name="Dimitrov K.M."/>
            <person name="Suarez D.L."/>
            <person name="Swayne D.E."/>
        </authorList>
    </citation>
    <scope>NUCLEOTIDE SEQUENCE [LARGE SCALE GENOMIC DNA]</scope>
    <source>
        <strain evidence="2">SB41UT1</strain>
    </source>
</reference>
<keyword evidence="1" id="KW-0812">Transmembrane</keyword>
<accession>A0A1X7AF35</accession>
<dbReference type="EMBL" id="FWPT01000001">
    <property type="protein sequence ID" value="SMA36296.1"/>
    <property type="molecule type" value="Genomic_DNA"/>
</dbReference>
<feature type="transmembrane region" description="Helical" evidence="1">
    <location>
        <begin position="48"/>
        <end position="69"/>
    </location>
</feature>
<name>A0A1X7AF35_9GAMM</name>
<evidence type="ECO:0000256" key="1">
    <source>
        <dbReference type="SAM" id="Phobius"/>
    </source>
</evidence>
<protein>
    <submittedName>
        <fullName evidence="2">Uncharacterized protein</fullName>
    </submittedName>
</protein>
<gene>
    <name evidence="2" type="ORF">EHSB41UT_00620</name>
</gene>
<organism evidence="2 3">
    <name type="scientific">Parendozoicomonas haliclonae</name>
    <dbReference type="NCBI Taxonomy" id="1960125"/>
    <lineage>
        <taxon>Bacteria</taxon>
        <taxon>Pseudomonadati</taxon>
        <taxon>Pseudomonadota</taxon>
        <taxon>Gammaproteobacteria</taxon>
        <taxon>Oceanospirillales</taxon>
        <taxon>Endozoicomonadaceae</taxon>
        <taxon>Parendozoicomonas</taxon>
    </lineage>
</organism>
<evidence type="ECO:0000313" key="2">
    <source>
        <dbReference type="EMBL" id="SMA36296.1"/>
    </source>
</evidence>
<dbReference type="AlphaFoldDB" id="A0A1X7AF35"/>
<feature type="transmembrane region" description="Helical" evidence="1">
    <location>
        <begin position="81"/>
        <end position="99"/>
    </location>
</feature>
<keyword evidence="1" id="KW-1133">Transmembrane helix</keyword>
<sequence length="628" mass="71326">MWTFPFRKGLNQAKKHNDQLALEVRGQRFLEKIASAPHKEPMGVTLMMLAWTAGPVTLLTVTAATWIGYGEPMDLERATYFLAYSVIAGLLGIITKVIYNTTHGRRESQDARVLLELVDRLPEIIYMVRDLRLANLGTDNRRIESAGILLRKFDLGPEWVACAIEDLTGNQELAKSAERIELYRRAGLYNRMNDLVQSISELASEHVNELRQTHPRIAAAMASRLKGQAPDIRQGQPRERLFLERILAAIDEDNEELITLPDVEHLLALCFELVCGRSITYLKVEYTGGDWNLTKAIDRLERCRNDYRLARARVYSRLRALAAYIDYVFPAEDNIASSQGLSMRVLMDAGIEGINRLTQDVNSCRRQVNTSGRNISELKMRLAQLVKALNLYRAVNDAWQKEGREGRRFNRALKVWQQRSRNWQQEGGLGLKRGLLISEQTVALDDEDKITVARELSRWLEENRIRRYSRGGKIEEKVLTITRARELAIEAVLILNPHIHLHDPEIQRAVDSSPLSTMAPLEPGMSPMTKAALGQAMANAIQVDLADMAEKLAQNLIRYYRVPLTAGTIDFLVDKYHASRSRLEFIAEHETPQSPGSINAGSTMTLPEVPRHWESTIYNARRTLDLLK</sequence>
<keyword evidence="1" id="KW-0472">Membrane</keyword>
<keyword evidence="3" id="KW-1185">Reference proteome</keyword>
<evidence type="ECO:0000313" key="3">
    <source>
        <dbReference type="Proteomes" id="UP000196573"/>
    </source>
</evidence>
<dbReference type="Proteomes" id="UP000196573">
    <property type="component" value="Unassembled WGS sequence"/>
</dbReference>